<comment type="caution">
    <text evidence="3">The sequence shown here is derived from an EMBL/GenBank/DDBJ whole genome shotgun (WGS) entry which is preliminary data.</text>
</comment>
<feature type="domain" description="Heparinase II/III-like C-terminal" evidence="2">
    <location>
        <begin position="423"/>
        <end position="581"/>
    </location>
</feature>
<name>A0A562RL90_9BURK</name>
<dbReference type="AlphaFoldDB" id="A0A562RL90"/>
<dbReference type="GO" id="GO:0016829">
    <property type="term" value="F:lyase activity"/>
    <property type="evidence" value="ECO:0007669"/>
    <property type="project" value="InterPro"/>
</dbReference>
<dbReference type="InterPro" id="IPR008929">
    <property type="entry name" value="Chondroitin_lyas"/>
</dbReference>
<evidence type="ECO:0000256" key="1">
    <source>
        <dbReference type="ARBA" id="ARBA00004196"/>
    </source>
</evidence>
<dbReference type="Gene3D" id="2.70.98.70">
    <property type="match status" value="1"/>
</dbReference>
<dbReference type="Gene3D" id="1.50.10.100">
    <property type="entry name" value="Chondroitin AC/alginate lyase"/>
    <property type="match status" value="1"/>
</dbReference>
<dbReference type="GO" id="GO:0030313">
    <property type="term" value="C:cell envelope"/>
    <property type="evidence" value="ECO:0007669"/>
    <property type="project" value="UniProtKB-SubCell"/>
</dbReference>
<proteinExistence type="predicted"/>
<keyword evidence="4" id="KW-1185">Reference proteome</keyword>
<dbReference type="Proteomes" id="UP000318431">
    <property type="component" value="Unassembled WGS sequence"/>
</dbReference>
<dbReference type="InterPro" id="IPR012480">
    <property type="entry name" value="Hepar_II_III_C"/>
</dbReference>
<gene>
    <name evidence="3" type="ORF">IP91_00864</name>
</gene>
<protein>
    <submittedName>
        <fullName evidence="3">Heparinase II/III-like protein</fullName>
    </submittedName>
</protein>
<sequence>MNRREVLGGGLGLLAAINVPGSHALAAQALPPRDGVVPKRYLRTVLDEAFLARHLQPANAWHPYPKAADRDGWRDVPADVVAQLTTRADGWLGQDWPQLPASLFLEFRENGNRTRYEQRYFERRNRLAGLVLAECLQGQGRYLHAIADGVWHICEEGFWGLPAHSGMQRSGVGLPDVTEPVIDLFAAETGVTLAHVHYLLGAELAGVSPLLPARIAGEVKRRILDPGWQRDDFKWMGLGARKEPLNNWTSWIASSWLEANLLLEPDPARRIGATLKICGCLDRFLEDYSADGACEEGPGYWALSAGPYLDCLAALESATGGALKLAGDPFVRRMGRYVLDVHVADDWFVNYGDAHARVRHSPQLLYRFGRATGDREMMAFGACRAPASGFEASSQGRLARDIPDLLNVAALRGQARADALVRSSWYPALGLVTARQQAGSKAGFYLAAQTASNARSHGHHDSGSFIVFHDGAPVFIDPGVEAYTARTFGPERYSIWTMQSGYHNLPLVDGTMQAGGATNRASRVKVDDGATVTMMSMDLATAYGPEAGVTRWDRTLALRRDRGVVTLQEVFQLQRSVPVALVFMTPRLPEPAGSGRLKLSLAGSAPVHLNFDAGTARAGIERLPLADAGLRREWGEALYRVTLASLQPMAQGELAITIS</sequence>
<accession>A0A562RL90</accession>
<dbReference type="OrthoDB" id="175534at2"/>
<organism evidence="3 4">
    <name type="scientific">Pseudoduganella lurida</name>
    <dbReference type="NCBI Taxonomy" id="1036180"/>
    <lineage>
        <taxon>Bacteria</taxon>
        <taxon>Pseudomonadati</taxon>
        <taxon>Pseudomonadota</taxon>
        <taxon>Betaproteobacteria</taxon>
        <taxon>Burkholderiales</taxon>
        <taxon>Oxalobacteraceae</taxon>
        <taxon>Telluria group</taxon>
        <taxon>Pseudoduganella</taxon>
    </lineage>
</organism>
<dbReference type="SUPFAM" id="SSF48230">
    <property type="entry name" value="Chondroitin AC/alginate lyase"/>
    <property type="match status" value="1"/>
</dbReference>
<dbReference type="EMBL" id="VLLB01000001">
    <property type="protein sequence ID" value="TWI69791.1"/>
    <property type="molecule type" value="Genomic_DNA"/>
</dbReference>
<reference evidence="3 4" key="1">
    <citation type="journal article" date="2015" name="Stand. Genomic Sci.">
        <title>Genomic Encyclopedia of Bacterial and Archaeal Type Strains, Phase III: the genomes of soil and plant-associated and newly described type strains.</title>
        <authorList>
            <person name="Whitman W.B."/>
            <person name="Woyke T."/>
            <person name="Klenk H.P."/>
            <person name="Zhou Y."/>
            <person name="Lilburn T.G."/>
            <person name="Beck B.J."/>
            <person name="De Vos P."/>
            <person name="Vandamme P."/>
            <person name="Eisen J.A."/>
            <person name="Garrity G."/>
            <person name="Hugenholtz P."/>
            <person name="Kyrpides N.C."/>
        </authorList>
    </citation>
    <scope>NUCLEOTIDE SEQUENCE [LARGE SCALE GENOMIC DNA]</scope>
    <source>
        <strain evidence="3 4">CGMCC 1.10822</strain>
    </source>
</reference>
<comment type="subcellular location">
    <subcellularLocation>
        <location evidence="1">Cell envelope</location>
    </subcellularLocation>
</comment>
<evidence type="ECO:0000313" key="4">
    <source>
        <dbReference type="Proteomes" id="UP000318431"/>
    </source>
</evidence>
<dbReference type="RefSeq" id="WP_158643077.1">
    <property type="nucleotide sequence ID" value="NZ_VLLB01000001.1"/>
</dbReference>
<evidence type="ECO:0000313" key="3">
    <source>
        <dbReference type="EMBL" id="TWI69791.1"/>
    </source>
</evidence>
<evidence type="ECO:0000259" key="2">
    <source>
        <dbReference type="Pfam" id="PF07940"/>
    </source>
</evidence>
<dbReference type="Pfam" id="PF07940">
    <property type="entry name" value="Hepar_II_III_C"/>
    <property type="match status" value="1"/>
</dbReference>